<dbReference type="FunFam" id="1.25.40.10:FF:000197">
    <property type="entry name" value="Tetratricopeptide repeat domain 21B"/>
    <property type="match status" value="1"/>
</dbReference>
<evidence type="ECO:0000256" key="1">
    <source>
        <dbReference type="ARBA" id="ARBA00010935"/>
    </source>
</evidence>
<feature type="domain" description="Tetratricopeptide repeat protein 21A/21B fourth ARM" evidence="8">
    <location>
        <begin position="740"/>
        <end position="896"/>
    </location>
</feature>
<organism evidence="9 10">
    <name type="scientific">Liparis tanakae</name>
    <name type="common">Tanaka's snailfish</name>
    <dbReference type="NCBI Taxonomy" id="230148"/>
    <lineage>
        <taxon>Eukaryota</taxon>
        <taxon>Metazoa</taxon>
        <taxon>Chordata</taxon>
        <taxon>Craniata</taxon>
        <taxon>Vertebrata</taxon>
        <taxon>Euteleostomi</taxon>
        <taxon>Actinopterygii</taxon>
        <taxon>Neopterygii</taxon>
        <taxon>Teleostei</taxon>
        <taxon>Neoteleostei</taxon>
        <taxon>Acanthomorphata</taxon>
        <taxon>Eupercaria</taxon>
        <taxon>Perciformes</taxon>
        <taxon>Cottioidei</taxon>
        <taxon>Cottales</taxon>
        <taxon>Liparidae</taxon>
        <taxon>Liparis</taxon>
    </lineage>
</organism>
<dbReference type="PROSITE" id="PS50293">
    <property type="entry name" value="TPR_REGION"/>
    <property type="match status" value="1"/>
</dbReference>
<evidence type="ECO:0000259" key="6">
    <source>
        <dbReference type="Pfam" id="PF25062"/>
    </source>
</evidence>
<evidence type="ECO:0000256" key="3">
    <source>
        <dbReference type="ARBA" id="ARBA00022803"/>
    </source>
</evidence>
<dbReference type="InterPro" id="IPR011990">
    <property type="entry name" value="TPR-like_helical_dom_sf"/>
</dbReference>
<dbReference type="PROSITE" id="PS50005">
    <property type="entry name" value="TPR"/>
    <property type="match status" value="3"/>
</dbReference>
<name>A0A4Z2J2X8_9TELE</name>
<dbReference type="Proteomes" id="UP000314294">
    <property type="component" value="Unassembled WGS sequence"/>
</dbReference>
<keyword evidence="2" id="KW-0677">Repeat</keyword>
<dbReference type="OrthoDB" id="10259630at2759"/>
<sequence>MEDEETTLALIRCYCYEKYFNHAVNAAETARRKSNDDPIYTFLHAYGILMQDHIQEASVELDTLRDSRDVSLCALMALVYAERQKTNPDREVIQELDAKVKEDRKSASPKSLYYAGMFLWLLGRNDKAREYTERMIKLSSGSREGMILKAWIDVTSGKDSYARKAGKYFDEGLKERADVFALMGKAQYYEYRQNYSGALEMVNKVIVSFPGFLPALTKKMKLLLSLQDWEQTINAAHRLLQKDTDNLEALRMLALHSLCRDGDITESVKQLSNLISNLENLEPHNPKLYYRMSLAFTRVCGRNEKVMEQTFRMVERAFSASSGDSEVATELGYQMVLLGRIKEAMKWYKTAMTLDETSVSALTGIIRCQLIEGHLEDAEQQLEFLTEIQQSIGKSGELLYLRAVLAGKKRRSQEEVTNLLNDAVDTHFSTLHGLPLGVEYLEKLNPDFLLEIVKEYLAMCPAKPPAQGQPPAPQLQHCATLLDTVVKIVPGLPQGVFLLAKVRYQSGDIEAAQSNLKHCLDQCPSYADAHLLMAQIHLLRGNFSLSSQSLELCLSHNFEIREHPLYHLINAQAKKKMGELTEAIQTLQMAMSLPGVRRAGSASKSKSKKIELSRSDCLSVFLELAEALWLNGEQELRVTIANADLALLRGDTELALSMLRNITPEQPYYIQAKEKMADIYLNHRKEKRLYASCYREMVEKLPSTHTYLLLGDAYINIQEPEKAIDVYEQALKKTPKDGALASKIGKALVKTHNYVKAINYYEAALKTEQQKFLRYDLAELLMKMKQYQRCERVLQEALAHEPVIELPALSDDCRYLVLLAKVQNKVDKNEEALLSLQRVMLELARLYLTLDDVDACLEQCGVILRNDQFNEDATLMMADIMFRKQDYEQAVFHFQQLLGRKPGEPNDALRHFNKARKDNDWGQNAVYNMIEIYLNPDNDTMGGEKEHVPALLAMATAYMMLKQTPRARNHLKRIAKMNWSIVDADEFEKSWLLLADIYIHLGKYDMAGDLLKRCLNHNKVYRGSI</sequence>
<dbReference type="GO" id="GO:0035721">
    <property type="term" value="P:intraciliary retrograde transport"/>
    <property type="evidence" value="ECO:0007669"/>
    <property type="project" value="TreeGrafter"/>
</dbReference>
<feature type="repeat" description="TPR" evidence="4">
    <location>
        <begin position="871"/>
        <end position="904"/>
    </location>
</feature>
<evidence type="ECO:0000256" key="4">
    <source>
        <dbReference type="PROSITE-ProRule" id="PRU00339"/>
    </source>
</evidence>
<comment type="caution">
    <text evidence="9">The sequence shown here is derived from an EMBL/GenBank/DDBJ whole genome shotgun (WGS) entry which is preliminary data.</text>
</comment>
<evidence type="ECO:0000259" key="7">
    <source>
        <dbReference type="Pfam" id="PF25063"/>
    </source>
</evidence>
<dbReference type="PANTHER" id="PTHR14699">
    <property type="entry name" value="STI2 PROTEIN-RELATED"/>
    <property type="match status" value="1"/>
</dbReference>
<dbReference type="InterPro" id="IPR019734">
    <property type="entry name" value="TPR_rpt"/>
</dbReference>
<feature type="domain" description="Tetratricopeptide repeat protein 21A/21B C-terminal ARM" evidence="7">
    <location>
        <begin position="930"/>
        <end position="1019"/>
    </location>
</feature>
<dbReference type="Pfam" id="PF25063">
    <property type="entry name" value="ARM_TT21_C"/>
    <property type="match status" value="1"/>
</dbReference>
<dbReference type="SUPFAM" id="SSF48452">
    <property type="entry name" value="TPR-like"/>
    <property type="match status" value="3"/>
</dbReference>
<protein>
    <submittedName>
        <fullName evidence="9">Tetratricopeptide repeat protein 21B</fullName>
    </submittedName>
</protein>
<keyword evidence="3 4" id="KW-0802">TPR repeat</keyword>
<dbReference type="InterPro" id="IPR040364">
    <property type="entry name" value="TTC21A/TTC21B"/>
</dbReference>
<dbReference type="InterPro" id="IPR056832">
    <property type="entry name" value="ARM_TT21_2nd"/>
</dbReference>
<dbReference type="SUPFAM" id="SSF81901">
    <property type="entry name" value="HCP-like"/>
    <property type="match status" value="1"/>
</dbReference>
<dbReference type="InterPro" id="IPR056833">
    <property type="entry name" value="ARM_TT21_N"/>
</dbReference>
<evidence type="ECO:0000259" key="8">
    <source>
        <dbReference type="Pfam" id="PF25068"/>
    </source>
</evidence>
<proteinExistence type="inferred from homology"/>
<feature type="repeat" description="TPR" evidence="4">
    <location>
        <begin position="704"/>
        <end position="737"/>
    </location>
</feature>
<reference evidence="9 10" key="1">
    <citation type="submission" date="2019-03" db="EMBL/GenBank/DDBJ databases">
        <title>First draft genome of Liparis tanakae, snailfish: a comprehensive survey of snailfish specific genes.</title>
        <authorList>
            <person name="Kim W."/>
            <person name="Song I."/>
            <person name="Jeong J.-H."/>
            <person name="Kim D."/>
            <person name="Kim S."/>
            <person name="Ryu S."/>
            <person name="Song J.Y."/>
            <person name="Lee S.K."/>
        </authorList>
    </citation>
    <scope>NUCLEOTIDE SEQUENCE [LARGE SCALE GENOMIC DNA]</scope>
    <source>
        <tissue evidence="9">Muscle</tissue>
    </source>
</reference>
<dbReference type="EMBL" id="SRLO01000026">
    <property type="protein sequence ID" value="TNN84569.1"/>
    <property type="molecule type" value="Genomic_DNA"/>
</dbReference>
<evidence type="ECO:0000313" key="9">
    <source>
        <dbReference type="EMBL" id="TNN84569.1"/>
    </source>
</evidence>
<comment type="similarity">
    <text evidence="1">Belongs to the TTC21 family.</text>
</comment>
<dbReference type="InterPro" id="IPR056836">
    <property type="entry name" value="ARM_TT21_4th"/>
</dbReference>
<dbReference type="PANTHER" id="PTHR14699:SF1">
    <property type="entry name" value="TETRATRICOPEPTIDE REPEAT PROTEIN 21B"/>
    <property type="match status" value="1"/>
</dbReference>
<dbReference type="Gene3D" id="1.25.40.10">
    <property type="entry name" value="Tetratricopeptide repeat domain"/>
    <property type="match status" value="5"/>
</dbReference>
<dbReference type="Pfam" id="PF25062">
    <property type="entry name" value="ARM_TT21_N"/>
    <property type="match status" value="1"/>
</dbReference>
<feature type="repeat" description="TPR" evidence="4">
    <location>
        <begin position="325"/>
        <end position="358"/>
    </location>
</feature>
<feature type="domain" description="Tetratricopeptide repeat protein 21A/21B second ARM" evidence="5">
    <location>
        <begin position="270"/>
        <end position="541"/>
    </location>
</feature>
<dbReference type="Pfam" id="PF25058">
    <property type="entry name" value="ARM_TT21"/>
    <property type="match status" value="2"/>
</dbReference>
<dbReference type="GO" id="GO:0061512">
    <property type="term" value="P:protein localization to cilium"/>
    <property type="evidence" value="ECO:0007669"/>
    <property type="project" value="TreeGrafter"/>
</dbReference>
<keyword evidence="10" id="KW-1185">Reference proteome</keyword>
<evidence type="ECO:0000256" key="2">
    <source>
        <dbReference type="ARBA" id="ARBA00022737"/>
    </source>
</evidence>
<dbReference type="Pfam" id="PF25068">
    <property type="entry name" value="ARM_TT21_4th"/>
    <property type="match status" value="1"/>
</dbReference>
<dbReference type="InterPro" id="IPR056834">
    <property type="entry name" value="ARM_TT21_C"/>
</dbReference>
<dbReference type="GO" id="GO:0030991">
    <property type="term" value="C:intraciliary transport particle A"/>
    <property type="evidence" value="ECO:0007669"/>
    <property type="project" value="TreeGrafter"/>
</dbReference>
<dbReference type="Pfam" id="PF13176">
    <property type="entry name" value="TPR_7"/>
    <property type="match status" value="1"/>
</dbReference>
<dbReference type="GO" id="GO:0005929">
    <property type="term" value="C:cilium"/>
    <property type="evidence" value="ECO:0007669"/>
    <property type="project" value="GOC"/>
</dbReference>
<dbReference type="AlphaFoldDB" id="A0A4Z2J2X8"/>
<dbReference type="FunFam" id="1.25.40.10:FF:000245">
    <property type="entry name" value="Tetratricopeptide repeat domain 21B"/>
    <property type="match status" value="1"/>
</dbReference>
<accession>A0A4Z2J2X8</accession>
<evidence type="ECO:0000313" key="10">
    <source>
        <dbReference type="Proteomes" id="UP000314294"/>
    </source>
</evidence>
<evidence type="ECO:0000259" key="5">
    <source>
        <dbReference type="Pfam" id="PF25060"/>
    </source>
</evidence>
<feature type="domain" description="Tetratricopeptide repeat protein 21A/21B N-terminal ARM repeat" evidence="6">
    <location>
        <begin position="14"/>
        <end position="233"/>
    </location>
</feature>
<dbReference type="Pfam" id="PF25060">
    <property type="entry name" value="ARM_TT21_2nd"/>
    <property type="match status" value="1"/>
</dbReference>
<gene>
    <name evidence="9" type="primary">Ttc21b</name>
    <name evidence="9" type="ORF">EYF80_005269</name>
</gene>
<dbReference type="SMART" id="SM00028">
    <property type="entry name" value="TPR"/>
    <property type="match status" value="12"/>
</dbReference>